<comment type="caution">
    <text evidence="4">The sequence shown here is derived from an EMBL/GenBank/DDBJ whole genome shotgun (WGS) entry which is preliminary data.</text>
</comment>
<evidence type="ECO:0000313" key="5">
    <source>
        <dbReference type="Proteomes" id="UP000249363"/>
    </source>
</evidence>
<sequence>MTFKNVALVGASGQLGQKILRHLLASPAEFRITVLQRQQRDLHQSKYDMAGHEANVRVKVVDYENHEILVSALRDVDVIVSALDSVTAIRLDRLLLEAGRAAGARRMFPSEYTLDVLHPAAVALMGEAHPRVQHARLFDALAQVSDDETAISSTTIVSGMFLDFAMKGHHGNYDLDKYSGILFDGGDVPATGCSSDFIAASVVAALRMPEELTRNKRIHIAEMRYTGRHILQALEVATDTKFSATYVSSEFIQKKLTLAIDQGLEREIFVLPVVLLNFASTNEASKACGAGYLETGLDWNAGGFLTQERKTLLEIAREVVQAR</sequence>
<proteinExistence type="predicted"/>
<dbReference type="Gene3D" id="3.40.50.720">
    <property type="entry name" value="NAD(P)-binding Rossmann-like Domain"/>
    <property type="match status" value="1"/>
</dbReference>
<dbReference type="PANTHER" id="PTHR47706">
    <property type="entry name" value="NMRA-LIKE FAMILY PROTEIN"/>
    <property type="match status" value="1"/>
</dbReference>
<keyword evidence="5" id="KW-1185">Reference proteome</keyword>
<dbReference type="InterPro" id="IPR036291">
    <property type="entry name" value="NAD(P)-bd_dom_sf"/>
</dbReference>
<protein>
    <recommendedName>
        <fullName evidence="3">NmrA-like domain-containing protein</fullName>
    </recommendedName>
</protein>
<organism evidence="4 5">
    <name type="scientific">Talaromyces amestolkiae</name>
    <dbReference type="NCBI Taxonomy" id="1196081"/>
    <lineage>
        <taxon>Eukaryota</taxon>
        <taxon>Fungi</taxon>
        <taxon>Dikarya</taxon>
        <taxon>Ascomycota</taxon>
        <taxon>Pezizomycotina</taxon>
        <taxon>Eurotiomycetes</taxon>
        <taxon>Eurotiomycetidae</taxon>
        <taxon>Eurotiales</taxon>
        <taxon>Trichocomaceae</taxon>
        <taxon>Talaromyces</taxon>
        <taxon>Talaromyces sect. Talaromyces</taxon>
    </lineage>
</organism>
<keyword evidence="2" id="KW-0560">Oxidoreductase</keyword>
<dbReference type="AlphaFoldDB" id="A0A364LCJ3"/>
<dbReference type="OrthoDB" id="9974981at2759"/>
<dbReference type="Proteomes" id="UP000249363">
    <property type="component" value="Unassembled WGS sequence"/>
</dbReference>
<dbReference type="SUPFAM" id="SSF51735">
    <property type="entry name" value="NAD(P)-binding Rossmann-fold domains"/>
    <property type="match status" value="1"/>
</dbReference>
<keyword evidence="1" id="KW-0521">NADP</keyword>
<feature type="domain" description="NmrA-like" evidence="3">
    <location>
        <begin position="4"/>
        <end position="270"/>
    </location>
</feature>
<evidence type="ECO:0000256" key="2">
    <source>
        <dbReference type="ARBA" id="ARBA00023002"/>
    </source>
</evidence>
<evidence type="ECO:0000256" key="1">
    <source>
        <dbReference type="ARBA" id="ARBA00022857"/>
    </source>
</evidence>
<evidence type="ECO:0000313" key="4">
    <source>
        <dbReference type="EMBL" id="RAO73528.1"/>
    </source>
</evidence>
<dbReference type="Gene3D" id="3.90.25.10">
    <property type="entry name" value="UDP-galactose 4-epimerase, domain 1"/>
    <property type="match status" value="1"/>
</dbReference>
<evidence type="ECO:0000259" key="3">
    <source>
        <dbReference type="Pfam" id="PF05368"/>
    </source>
</evidence>
<dbReference type="GO" id="GO:0016491">
    <property type="term" value="F:oxidoreductase activity"/>
    <property type="evidence" value="ECO:0007669"/>
    <property type="project" value="UniProtKB-KW"/>
</dbReference>
<dbReference type="RefSeq" id="XP_040738042.1">
    <property type="nucleotide sequence ID" value="XM_040882467.1"/>
</dbReference>
<gene>
    <name evidence="4" type="ORF">BHQ10_009540</name>
</gene>
<dbReference type="Pfam" id="PF05368">
    <property type="entry name" value="NmrA"/>
    <property type="match status" value="1"/>
</dbReference>
<dbReference type="InterPro" id="IPR008030">
    <property type="entry name" value="NmrA-like"/>
</dbReference>
<dbReference type="GeneID" id="63798754"/>
<dbReference type="InterPro" id="IPR051609">
    <property type="entry name" value="NmrA/Isoflavone_reductase-like"/>
</dbReference>
<dbReference type="PANTHER" id="PTHR47706:SF1">
    <property type="entry name" value="CIPA-LIKE, PUTATIVE (AFU_ORTHOLOGUE AFUA_1G12460)-RELATED"/>
    <property type="match status" value="1"/>
</dbReference>
<name>A0A364LCJ3_TALAM</name>
<reference evidence="4 5" key="1">
    <citation type="journal article" date="2017" name="Biotechnol. Biofuels">
        <title>Differential beta-glucosidase expression as a function of carbon source availability in Talaromyces amestolkiae: a genomic and proteomic approach.</title>
        <authorList>
            <person name="de Eugenio L.I."/>
            <person name="Mendez-Liter J.A."/>
            <person name="Nieto-Dominguez M."/>
            <person name="Alonso L."/>
            <person name="Gil-Munoz J."/>
            <person name="Barriuso J."/>
            <person name="Prieto A."/>
            <person name="Martinez M.J."/>
        </authorList>
    </citation>
    <scope>NUCLEOTIDE SEQUENCE [LARGE SCALE GENOMIC DNA]</scope>
    <source>
        <strain evidence="4 5">CIB</strain>
    </source>
</reference>
<dbReference type="EMBL" id="MIKG01000025">
    <property type="protein sequence ID" value="RAO73528.1"/>
    <property type="molecule type" value="Genomic_DNA"/>
</dbReference>
<accession>A0A364LCJ3</accession>